<sequence length="341" mass="36219">MDLETRLRDTLADDRHALPGWDDAVERVGGGVRRRRRRRAGMVALAAVGVLLPVLVSAALISGRLGGDGGGQVGAGGAVPWVGETVAQRYDVARRSPRPDRQACTAEDLGDMWSEPGDGLRTLLIGNIRAERCTLSGRPRVTAVDSTTGVRVTADAADLVLPADPARQFPATVGAGEPVRVDLRTGSACSPGRYRDVMLEVAGRTYPLDGVDPSCGLEMSGWYVQPPLLNMALTVQMTAPKTVRVGEQLVYLVTIINTMNQAVQLTPCPQVRQSLGTSAGTYLLNCAPKRLGAHTRTTFEMRISAPAQPGVARLRWMAVFSDGKVAIAELATDGLDVTVTG</sequence>
<dbReference type="EMBL" id="BAAARV010000040">
    <property type="protein sequence ID" value="GAA2357796.1"/>
    <property type="molecule type" value="Genomic_DNA"/>
</dbReference>
<organism evidence="2 3">
    <name type="scientific">Dactylosporangium salmoneum</name>
    <dbReference type="NCBI Taxonomy" id="53361"/>
    <lineage>
        <taxon>Bacteria</taxon>
        <taxon>Bacillati</taxon>
        <taxon>Actinomycetota</taxon>
        <taxon>Actinomycetes</taxon>
        <taxon>Micromonosporales</taxon>
        <taxon>Micromonosporaceae</taxon>
        <taxon>Dactylosporangium</taxon>
    </lineage>
</organism>
<reference evidence="2 3" key="1">
    <citation type="journal article" date="2019" name="Int. J. Syst. Evol. Microbiol.">
        <title>The Global Catalogue of Microorganisms (GCM) 10K type strain sequencing project: providing services to taxonomists for standard genome sequencing and annotation.</title>
        <authorList>
            <consortium name="The Broad Institute Genomics Platform"/>
            <consortium name="The Broad Institute Genome Sequencing Center for Infectious Disease"/>
            <person name="Wu L."/>
            <person name="Ma J."/>
        </authorList>
    </citation>
    <scope>NUCLEOTIDE SEQUENCE [LARGE SCALE GENOMIC DNA]</scope>
    <source>
        <strain evidence="2 3">JCM 3272</strain>
    </source>
</reference>
<keyword evidence="1" id="KW-0472">Membrane</keyword>
<protein>
    <recommendedName>
        <fullName evidence="4">DUF4232 domain-containing protein</fullName>
    </recommendedName>
</protein>
<evidence type="ECO:0008006" key="4">
    <source>
        <dbReference type="Google" id="ProtNLM"/>
    </source>
</evidence>
<accession>A0ABN3GPU8</accession>
<dbReference type="Proteomes" id="UP001501444">
    <property type="component" value="Unassembled WGS sequence"/>
</dbReference>
<evidence type="ECO:0000256" key="1">
    <source>
        <dbReference type="SAM" id="Phobius"/>
    </source>
</evidence>
<keyword evidence="1" id="KW-0812">Transmembrane</keyword>
<evidence type="ECO:0000313" key="2">
    <source>
        <dbReference type="EMBL" id="GAA2357796.1"/>
    </source>
</evidence>
<proteinExistence type="predicted"/>
<dbReference type="RefSeq" id="WP_344615037.1">
    <property type="nucleotide sequence ID" value="NZ_BAAARV010000040.1"/>
</dbReference>
<feature type="transmembrane region" description="Helical" evidence="1">
    <location>
        <begin position="42"/>
        <end position="61"/>
    </location>
</feature>
<evidence type="ECO:0000313" key="3">
    <source>
        <dbReference type="Proteomes" id="UP001501444"/>
    </source>
</evidence>
<keyword evidence="3" id="KW-1185">Reference proteome</keyword>
<keyword evidence="1" id="KW-1133">Transmembrane helix</keyword>
<gene>
    <name evidence="2" type="ORF">GCM10010170_051230</name>
</gene>
<comment type="caution">
    <text evidence="2">The sequence shown here is derived from an EMBL/GenBank/DDBJ whole genome shotgun (WGS) entry which is preliminary data.</text>
</comment>
<name>A0ABN3GPU8_9ACTN</name>